<reference evidence="2 3" key="1">
    <citation type="submission" date="2020-07" db="EMBL/GenBank/DDBJ databases">
        <title>Comparative genomics of pyrophilous fungi reveals a link between fire events and developmental genes.</title>
        <authorList>
            <consortium name="DOE Joint Genome Institute"/>
            <person name="Steindorff A.S."/>
            <person name="Carver A."/>
            <person name="Calhoun S."/>
            <person name="Stillman K."/>
            <person name="Liu H."/>
            <person name="Lipzen A."/>
            <person name="Pangilinan J."/>
            <person name="Labutti K."/>
            <person name="Bruns T.D."/>
            <person name="Grigoriev I.V."/>
        </authorList>
    </citation>
    <scope>NUCLEOTIDE SEQUENCE [LARGE SCALE GENOMIC DNA]</scope>
    <source>
        <strain evidence="2 3">CBS 144469</strain>
    </source>
</reference>
<proteinExistence type="predicted"/>
<feature type="compositionally biased region" description="Polar residues" evidence="1">
    <location>
        <begin position="254"/>
        <end position="273"/>
    </location>
</feature>
<dbReference type="AlphaFoldDB" id="A0A8H6H8Q8"/>
<evidence type="ECO:0000313" key="2">
    <source>
        <dbReference type="EMBL" id="KAF6741316.1"/>
    </source>
</evidence>
<comment type="caution">
    <text evidence="2">The sequence shown here is derived from an EMBL/GenBank/DDBJ whole genome shotgun (WGS) entry which is preliminary data.</text>
</comment>
<evidence type="ECO:0000313" key="3">
    <source>
        <dbReference type="Proteomes" id="UP000521943"/>
    </source>
</evidence>
<dbReference type="EMBL" id="JACGCI010000264">
    <property type="protein sequence ID" value="KAF6741316.1"/>
    <property type="molecule type" value="Genomic_DNA"/>
</dbReference>
<sequence length="351" mass="38604">MPITRESLNKLRIQRYPKSDYVPTFWSQHPFRPRDSAKHYKAPPSNGLVRLSRDLIGAHAPGQSDIVSFPPGVATASQLELCCQSDGMYRHDIKPDALPHGYNNIRYYHNEYHPKNITNDDGTRSYADDAHYFAWVDEEGNIQAPGLPMHIGLFDFAEEDLFRSSKPVAATSNADQNAALLPTNNVSQDEAKDTLYNTVALAGVRSICNAFTNASFGMPGAVPTNPLTGFVPPGMPHLQPVATPTATYRYDPGLTTTTNSARGQTKYLQSNSRVGPRRVNAERRLDYKSKSGSKSKGRRTRDPSSGPSTDAAIPRQQRISSRPRARAQHRDGSDSPVSMGSSFAEEEMGPA</sequence>
<keyword evidence="3" id="KW-1185">Reference proteome</keyword>
<gene>
    <name evidence="2" type="ORF">DFP72DRAFT_1055518</name>
</gene>
<feature type="region of interest" description="Disordered" evidence="1">
    <location>
        <begin position="242"/>
        <end position="351"/>
    </location>
</feature>
<protein>
    <submittedName>
        <fullName evidence="2">Uncharacterized protein</fullName>
    </submittedName>
</protein>
<organism evidence="2 3">
    <name type="scientific">Ephemerocybe angulata</name>
    <dbReference type="NCBI Taxonomy" id="980116"/>
    <lineage>
        <taxon>Eukaryota</taxon>
        <taxon>Fungi</taxon>
        <taxon>Dikarya</taxon>
        <taxon>Basidiomycota</taxon>
        <taxon>Agaricomycotina</taxon>
        <taxon>Agaricomycetes</taxon>
        <taxon>Agaricomycetidae</taxon>
        <taxon>Agaricales</taxon>
        <taxon>Agaricineae</taxon>
        <taxon>Psathyrellaceae</taxon>
        <taxon>Ephemerocybe</taxon>
    </lineage>
</organism>
<dbReference type="Proteomes" id="UP000521943">
    <property type="component" value="Unassembled WGS sequence"/>
</dbReference>
<name>A0A8H6H8Q8_9AGAR</name>
<feature type="compositionally biased region" description="Basic and acidic residues" evidence="1">
    <location>
        <begin position="279"/>
        <end position="289"/>
    </location>
</feature>
<evidence type="ECO:0000256" key="1">
    <source>
        <dbReference type="SAM" id="MobiDB-lite"/>
    </source>
</evidence>
<accession>A0A8H6H8Q8</accession>